<proteinExistence type="predicted"/>
<dbReference type="AlphaFoldDB" id="A0A1G1Y0I2"/>
<keyword evidence="1" id="KW-0472">Membrane</keyword>
<evidence type="ECO:0000313" key="2">
    <source>
        <dbReference type="EMBL" id="OGY45310.1"/>
    </source>
</evidence>
<feature type="transmembrane region" description="Helical" evidence="1">
    <location>
        <begin position="31"/>
        <end position="52"/>
    </location>
</feature>
<sequence length="124" mass="14096">MLALGTGKPVKTGEGFIVLTDLKIFMSKKFWFSWTVTVWAAFLVFLGLFYYVNWYMPHGPSYPTGDYDCMFDGEGPCGEIYKEDLSVVDIPNWAKFLRANGIFFFTGLPILGLILIAKIKKTEE</sequence>
<comment type="caution">
    <text evidence="2">The sequence shown here is derived from an EMBL/GenBank/DDBJ whole genome shotgun (WGS) entry which is preliminary data.</text>
</comment>
<evidence type="ECO:0000313" key="3">
    <source>
        <dbReference type="Proteomes" id="UP000178930"/>
    </source>
</evidence>
<dbReference type="Proteomes" id="UP000178930">
    <property type="component" value="Unassembled WGS sequence"/>
</dbReference>
<keyword evidence="1" id="KW-0812">Transmembrane</keyword>
<keyword evidence="1" id="KW-1133">Transmembrane helix</keyword>
<gene>
    <name evidence="2" type="ORF">A2729_00540</name>
</gene>
<name>A0A1G1Y0I2_9BACT</name>
<evidence type="ECO:0000256" key="1">
    <source>
        <dbReference type="SAM" id="Phobius"/>
    </source>
</evidence>
<protein>
    <submittedName>
        <fullName evidence="2">Uncharacterized protein</fullName>
    </submittedName>
</protein>
<organism evidence="2 3">
    <name type="scientific">Candidatus Buchananbacteria bacterium RIFCSPHIGHO2_01_FULL_39_14</name>
    <dbReference type="NCBI Taxonomy" id="1797532"/>
    <lineage>
        <taxon>Bacteria</taxon>
        <taxon>Candidatus Buchananiibacteriota</taxon>
    </lineage>
</organism>
<feature type="transmembrane region" description="Helical" evidence="1">
    <location>
        <begin position="96"/>
        <end position="117"/>
    </location>
</feature>
<dbReference type="EMBL" id="MHIB01000003">
    <property type="protein sequence ID" value="OGY45310.1"/>
    <property type="molecule type" value="Genomic_DNA"/>
</dbReference>
<accession>A0A1G1Y0I2</accession>
<reference evidence="2 3" key="1">
    <citation type="journal article" date="2016" name="Nat. Commun.">
        <title>Thousands of microbial genomes shed light on interconnected biogeochemical processes in an aquifer system.</title>
        <authorList>
            <person name="Anantharaman K."/>
            <person name="Brown C.T."/>
            <person name="Hug L.A."/>
            <person name="Sharon I."/>
            <person name="Castelle C.J."/>
            <person name="Probst A.J."/>
            <person name="Thomas B.C."/>
            <person name="Singh A."/>
            <person name="Wilkins M.J."/>
            <person name="Karaoz U."/>
            <person name="Brodie E.L."/>
            <person name="Williams K.H."/>
            <person name="Hubbard S.S."/>
            <person name="Banfield J.F."/>
        </authorList>
    </citation>
    <scope>NUCLEOTIDE SEQUENCE [LARGE SCALE GENOMIC DNA]</scope>
</reference>